<dbReference type="VEuPathDB" id="FungiDB:VP01_4205g1"/>
<dbReference type="EMBL" id="LAVV01009286">
    <property type="protein sequence ID" value="KNZ50858.1"/>
    <property type="molecule type" value="Genomic_DNA"/>
</dbReference>
<proteinExistence type="predicted"/>
<evidence type="ECO:0000313" key="2">
    <source>
        <dbReference type="Proteomes" id="UP000037035"/>
    </source>
</evidence>
<evidence type="ECO:0000313" key="1">
    <source>
        <dbReference type="EMBL" id="KNZ50858.1"/>
    </source>
</evidence>
<protein>
    <submittedName>
        <fullName evidence="1">Uncharacterized protein</fullName>
    </submittedName>
</protein>
<dbReference type="Proteomes" id="UP000037035">
    <property type="component" value="Unassembled WGS sequence"/>
</dbReference>
<accession>A0A0L6UQQ4</accession>
<dbReference type="AlphaFoldDB" id="A0A0L6UQQ4"/>
<keyword evidence="2" id="KW-1185">Reference proteome</keyword>
<reference evidence="1 2" key="1">
    <citation type="submission" date="2015-08" db="EMBL/GenBank/DDBJ databases">
        <title>Next Generation Sequencing and Analysis of the Genome of Puccinia sorghi L Schw, the Causal Agent of Maize Common Rust.</title>
        <authorList>
            <person name="Rochi L."/>
            <person name="Burguener G."/>
            <person name="Darino M."/>
            <person name="Turjanski A."/>
            <person name="Kreff E."/>
            <person name="Dieguez M.J."/>
            <person name="Sacco F."/>
        </authorList>
    </citation>
    <scope>NUCLEOTIDE SEQUENCE [LARGE SCALE GENOMIC DNA]</scope>
    <source>
        <strain evidence="1 2">RO10H11247</strain>
    </source>
</reference>
<organism evidence="1 2">
    <name type="scientific">Puccinia sorghi</name>
    <dbReference type="NCBI Taxonomy" id="27349"/>
    <lineage>
        <taxon>Eukaryota</taxon>
        <taxon>Fungi</taxon>
        <taxon>Dikarya</taxon>
        <taxon>Basidiomycota</taxon>
        <taxon>Pucciniomycotina</taxon>
        <taxon>Pucciniomycetes</taxon>
        <taxon>Pucciniales</taxon>
        <taxon>Pucciniaceae</taxon>
        <taxon>Puccinia</taxon>
    </lineage>
</organism>
<gene>
    <name evidence="1" type="ORF">VP01_4205g1</name>
</gene>
<name>A0A0L6UQQ4_9BASI</name>
<sequence>MISRLGCKPPLRSFLRPLLPPYPPFRILTSLFLPMLLRPHKSLISTCFTCGLSTFLLQNLPDFPAQIFCFIKKRKPAHLTGILLSFGFCDSLSTKPCIGVSFMCVYVLGLRVLFRCTFSLSISALLVLHLQSASGDSTNTETKTYAEETCDPLMVLFFLRWLEWIFIESMKLLTLKSIGTGKLRKAKSHYDVLNKESSKKCNKIWNRFYTLYRGLEECHYLEVKCDSYYSLPSLLSEGFERLHLQGNAVGFTHVYILFLILHHPPKEPIFPPRPPKKKKKKKSLDMYLFDSTFSQEMHKWHCMNIRLGSDHWVKHLINLADHRGRDLRLENPGFGTRCEGNSCASLRTKWQPGTGPSSLLTLHFTGPAYAHLKSGCVYIHQVTTFGTCSTHAKDESLVVSHKFLHFRLGTVHRSGHIFTVALTKFSEESRHIHSYTLQKKKNLLNCLQLTCTMLQPSCHPSSSCFHILELFCTLISRRIKMGNNYFLASSFFSFF</sequence>
<comment type="caution">
    <text evidence="1">The sequence shown here is derived from an EMBL/GenBank/DDBJ whole genome shotgun (WGS) entry which is preliminary data.</text>
</comment>